<keyword evidence="7" id="KW-1185">Reference proteome</keyword>
<dbReference type="InterPro" id="IPR005511">
    <property type="entry name" value="SMP-30"/>
</dbReference>
<dbReference type="AlphaFoldDB" id="A0A4S8Q532"/>
<dbReference type="Gene3D" id="2.120.10.30">
    <property type="entry name" value="TolB, C-terminal domain"/>
    <property type="match status" value="1"/>
</dbReference>
<reference evidence="6 7" key="2">
    <citation type="submission" date="2019-05" db="EMBL/GenBank/DDBJ databases">
        <title>Glycomyces buryatensis sp. nov.</title>
        <authorList>
            <person name="Nikitina E."/>
        </authorList>
    </citation>
    <scope>NUCLEOTIDE SEQUENCE [LARGE SCALE GENOMIC DNA]</scope>
    <source>
        <strain evidence="6 7">18</strain>
    </source>
</reference>
<feature type="domain" description="SMP-30/Gluconolactonase/LRE-like region" evidence="5">
    <location>
        <begin position="32"/>
        <end position="280"/>
    </location>
</feature>
<proteinExistence type="inferred from homology"/>
<dbReference type="RefSeq" id="WP_136536344.1">
    <property type="nucleotide sequence ID" value="NZ_STGY01000068.1"/>
</dbReference>
<dbReference type="GO" id="GO:0046872">
    <property type="term" value="F:metal ion binding"/>
    <property type="evidence" value="ECO:0007669"/>
    <property type="project" value="UniProtKB-KW"/>
</dbReference>
<keyword evidence="4" id="KW-0479">Metal-binding</keyword>
<keyword evidence="2" id="KW-0378">Hydrolase</keyword>
<feature type="binding site" evidence="4">
    <location>
        <position position="145"/>
    </location>
    <ligand>
        <name>substrate</name>
    </ligand>
</feature>
<evidence type="ECO:0000259" key="5">
    <source>
        <dbReference type="Pfam" id="PF08450"/>
    </source>
</evidence>
<feature type="binding site" evidence="4">
    <location>
        <position position="179"/>
    </location>
    <ligand>
        <name>a divalent metal cation</name>
        <dbReference type="ChEBI" id="CHEBI:60240"/>
    </ligand>
</feature>
<dbReference type="PANTHER" id="PTHR47572">
    <property type="entry name" value="LIPOPROTEIN-RELATED"/>
    <property type="match status" value="1"/>
</dbReference>
<feature type="binding site" evidence="4">
    <location>
        <position position="225"/>
    </location>
    <ligand>
        <name>a divalent metal cation</name>
        <dbReference type="ChEBI" id="CHEBI:60240"/>
    </ligand>
</feature>
<dbReference type="InterPro" id="IPR051262">
    <property type="entry name" value="SMP-30/CGR1_Lactonase"/>
</dbReference>
<dbReference type="Pfam" id="PF08450">
    <property type="entry name" value="SGL"/>
    <property type="match status" value="1"/>
</dbReference>
<dbReference type="InterPro" id="IPR011042">
    <property type="entry name" value="6-blade_b-propeller_TolB-like"/>
</dbReference>
<comment type="caution">
    <text evidence="6">The sequence shown here is derived from an EMBL/GenBank/DDBJ whole genome shotgun (WGS) entry which is preliminary data.</text>
</comment>
<dbReference type="PANTHER" id="PTHR47572:SF4">
    <property type="entry name" value="LACTONASE DRP35"/>
    <property type="match status" value="1"/>
</dbReference>
<organism evidence="6 7">
    <name type="scientific">Glycomyces buryatensis</name>
    <dbReference type="NCBI Taxonomy" id="2570927"/>
    <lineage>
        <taxon>Bacteria</taxon>
        <taxon>Bacillati</taxon>
        <taxon>Actinomycetota</taxon>
        <taxon>Actinomycetes</taxon>
        <taxon>Glycomycetales</taxon>
        <taxon>Glycomycetaceae</taxon>
        <taxon>Glycomyces</taxon>
    </lineage>
</organism>
<dbReference type="EMBL" id="STGY01000068">
    <property type="protein sequence ID" value="THV37752.1"/>
    <property type="molecule type" value="Genomic_DNA"/>
</dbReference>
<evidence type="ECO:0000313" key="6">
    <source>
        <dbReference type="EMBL" id="THV37752.1"/>
    </source>
</evidence>
<evidence type="ECO:0000256" key="2">
    <source>
        <dbReference type="ARBA" id="ARBA00022801"/>
    </source>
</evidence>
<sequence>MSITPARFEVFDQRFSVAGDRYLECLFEDGRWTEGPVYVPSGRYLLFSDIPNDRMMRWDETDGSVSVFRSPAGYTNGHTLDRQGRLVSCEHGERRVTRTELDGSTTVLADRWNGKRLNSPNDVVVASDGSIWFTDPPYGILSDYEGHRAEPEIDGCHVYRIDPGSGEVERVADDFERPNGLAFAPDERTLYIADTARGHIRAFRVEGRKLVGGEVLCESPEGNFDGLRIDVEGRLWAAAADVYCFHPDGTLLAKLPIPGPAVSNVVFGGPKRNRLFITATSAVYSILLGTNGSWRL</sequence>
<dbReference type="PRINTS" id="PR01790">
    <property type="entry name" value="SMP30FAMILY"/>
</dbReference>
<evidence type="ECO:0000256" key="1">
    <source>
        <dbReference type="ARBA" id="ARBA00008853"/>
    </source>
</evidence>
<dbReference type="OrthoDB" id="241638at2"/>
<feature type="active site" description="Proton donor/acceptor" evidence="3">
    <location>
        <position position="225"/>
    </location>
</feature>
<name>A0A4S8Q532_9ACTN</name>
<dbReference type="SUPFAM" id="SSF63829">
    <property type="entry name" value="Calcium-dependent phosphotriesterase"/>
    <property type="match status" value="1"/>
</dbReference>
<evidence type="ECO:0000313" key="7">
    <source>
        <dbReference type="Proteomes" id="UP000308760"/>
    </source>
</evidence>
<evidence type="ECO:0000256" key="4">
    <source>
        <dbReference type="PIRSR" id="PIRSR605511-2"/>
    </source>
</evidence>
<comment type="similarity">
    <text evidence="1">Belongs to the SMP-30/CGR1 family.</text>
</comment>
<dbReference type="GO" id="GO:0016787">
    <property type="term" value="F:hydrolase activity"/>
    <property type="evidence" value="ECO:0007669"/>
    <property type="project" value="UniProtKB-KW"/>
</dbReference>
<keyword evidence="4" id="KW-0862">Zinc</keyword>
<gene>
    <name evidence="6" type="ORF">FAB82_20120</name>
</gene>
<evidence type="ECO:0000256" key="3">
    <source>
        <dbReference type="PIRSR" id="PIRSR605511-1"/>
    </source>
</evidence>
<comment type="cofactor">
    <cofactor evidence="4">
        <name>Zn(2+)</name>
        <dbReference type="ChEBI" id="CHEBI:29105"/>
    </cofactor>
    <text evidence="4">Binds 1 divalent metal cation per subunit.</text>
</comment>
<feature type="binding site" evidence="4">
    <location>
        <position position="34"/>
    </location>
    <ligand>
        <name>a divalent metal cation</name>
        <dbReference type="ChEBI" id="CHEBI:60240"/>
    </ligand>
</feature>
<feature type="binding site" evidence="4">
    <location>
        <position position="121"/>
    </location>
    <ligand>
        <name>substrate</name>
    </ligand>
</feature>
<accession>A0A4S8Q532</accession>
<dbReference type="Proteomes" id="UP000308760">
    <property type="component" value="Unassembled WGS sequence"/>
</dbReference>
<protein>
    <submittedName>
        <fullName evidence="6">SMP-30/gluconolactonase/LRE family protein</fullName>
    </submittedName>
</protein>
<reference evidence="7" key="1">
    <citation type="submission" date="2019-04" db="EMBL/GenBank/DDBJ databases">
        <title>Nocardioides xinjiangensis sp. nov.</title>
        <authorList>
            <person name="Liu S."/>
        </authorList>
    </citation>
    <scope>NUCLEOTIDE SEQUENCE [LARGE SCALE GENOMIC DNA]</scope>
    <source>
        <strain evidence="7">18</strain>
    </source>
</reference>
<dbReference type="InterPro" id="IPR013658">
    <property type="entry name" value="SGL"/>
</dbReference>